<dbReference type="Gene3D" id="1.20.1560.10">
    <property type="entry name" value="ABC transporter type 1, transmembrane domain"/>
    <property type="match status" value="1"/>
</dbReference>
<feature type="transmembrane region" description="Helical" evidence="10">
    <location>
        <begin position="240"/>
        <end position="263"/>
    </location>
</feature>
<evidence type="ECO:0000256" key="3">
    <source>
        <dbReference type="ARBA" id="ARBA00022692"/>
    </source>
</evidence>
<dbReference type="PROSITE" id="PS00211">
    <property type="entry name" value="ABC_TRANSPORTER_1"/>
    <property type="match status" value="1"/>
</dbReference>
<feature type="transmembrane region" description="Helical" evidence="10">
    <location>
        <begin position="20"/>
        <end position="42"/>
    </location>
</feature>
<evidence type="ECO:0000313" key="14">
    <source>
        <dbReference type="Proteomes" id="UP001418444"/>
    </source>
</evidence>
<sequence>MIYSDIAAITGAAGRRDRLLFVGLTVFSTVLQAASVMTLIPVLHALFGDQPSQAWPWVGLLVAQLVLAWVADGLATRAGLRLGFGLIDAIEVAGLSAIRRLDPAELHSPRASRLRDLISTAAPESISVVVLLGSPLIHALLLTPLLALMLLAVAWQLALVALAGGIAMFLALVAGRRAVAKSEEAFADAGRELDDRVLEFAWAQPTLRGAGVGTGTLDGVLRASRRRGLRLLAWQIPGDTLFSVVLQLVLLAFGATTVALYLSGDLEPVAAAAMIVVLLRIVETTGSLSLLSTPSASAARVLTSVRELVTEHQAAGDPRAGVVRGTGLARGLRADGLDFTYPDGTRALREVDADFPAGAITVIVGGSGSGKSTLLDVLSGLREPTGGAVLADGVPAAAPDRLAEASVVFQTTQLRPGTLRENIGAVDDAALPALAERAQLTELVETLPAGWDSRVGESANALSGGERQRVGLARALAKPAGVLLVDEATSALDAITERAVVDALEQVRGERTTVIVTHRPALVALADQVIVLDDGRVVDSGNVEQLLARGGVFADLWTRWRQTEGWQV</sequence>
<gene>
    <name evidence="13" type="ORF">GCM10022231_23510</name>
</gene>
<dbReference type="InterPro" id="IPR017871">
    <property type="entry name" value="ABC_transporter-like_CS"/>
</dbReference>
<dbReference type="Pfam" id="PF00005">
    <property type="entry name" value="ABC_tran"/>
    <property type="match status" value="1"/>
</dbReference>
<feature type="transmembrane region" description="Helical" evidence="10">
    <location>
        <begin position="117"/>
        <end position="141"/>
    </location>
</feature>
<feature type="domain" description="ABC transmembrane type-1" evidence="12">
    <location>
        <begin position="19"/>
        <end position="289"/>
    </location>
</feature>
<comment type="caution">
    <text evidence="13">The sequence shown here is derived from an EMBL/GenBank/DDBJ whole genome shotgun (WGS) entry which is preliminary data.</text>
</comment>
<dbReference type="InterPro" id="IPR027417">
    <property type="entry name" value="P-loop_NTPase"/>
</dbReference>
<dbReference type="SUPFAM" id="SSF52540">
    <property type="entry name" value="P-loop containing nucleoside triphosphate hydrolases"/>
    <property type="match status" value="1"/>
</dbReference>
<keyword evidence="8 10" id="KW-0472">Membrane</keyword>
<evidence type="ECO:0000256" key="9">
    <source>
        <dbReference type="ARBA" id="ARBA00023455"/>
    </source>
</evidence>
<feature type="transmembrane region" description="Helical" evidence="10">
    <location>
        <begin position="54"/>
        <end position="71"/>
    </location>
</feature>
<dbReference type="PROSITE" id="PS50893">
    <property type="entry name" value="ABC_TRANSPORTER_2"/>
    <property type="match status" value="1"/>
</dbReference>
<proteinExistence type="inferred from homology"/>
<keyword evidence="6" id="KW-1278">Translocase</keyword>
<protein>
    <submittedName>
        <fullName evidence="13">ABC transporter ATP-binding protein</fullName>
    </submittedName>
</protein>
<evidence type="ECO:0000256" key="4">
    <source>
        <dbReference type="ARBA" id="ARBA00022741"/>
    </source>
</evidence>
<evidence type="ECO:0000313" key="13">
    <source>
        <dbReference type="EMBL" id="GAA3962599.1"/>
    </source>
</evidence>
<evidence type="ECO:0000256" key="6">
    <source>
        <dbReference type="ARBA" id="ARBA00022967"/>
    </source>
</evidence>
<evidence type="ECO:0000256" key="1">
    <source>
        <dbReference type="ARBA" id="ARBA00004429"/>
    </source>
</evidence>
<feature type="transmembrane region" description="Helical" evidence="10">
    <location>
        <begin position="147"/>
        <end position="173"/>
    </location>
</feature>
<dbReference type="Gene3D" id="3.40.50.300">
    <property type="entry name" value="P-loop containing nucleotide triphosphate hydrolases"/>
    <property type="match status" value="1"/>
</dbReference>
<keyword evidence="3 10" id="KW-0812">Transmembrane</keyword>
<dbReference type="PROSITE" id="PS50929">
    <property type="entry name" value="ABC_TM1F"/>
    <property type="match status" value="1"/>
</dbReference>
<evidence type="ECO:0000256" key="7">
    <source>
        <dbReference type="ARBA" id="ARBA00022989"/>
    </source>
</evidence>
<accession>A0ABP7PC13</accession>
<dbReference type="InterPro" id="IPR036640">
    <property type="entry name" value="ABC1_TM_sf"/>
</dbReference>
<keyword evidence="7 10" id="KW-1133">Transmembrane helix</keyword>
<keyword evidence="2" id="KW-1003">Cell membrane</keyword>
<dbReference type="PANTHER" id="PTHR24221:SF654">
    <property type="entry name" value="ATP-BINDING CASSETTE SUB-FAMILY B MEMBER 6"/>
    <property type="match status" value="1"/>
</dbReference>
<dbReference type="PANTHER" id="PTHR24221">
    <property type="entry name" value="ATP-BINDING CASSETTE SUB-FAMILY B"/>
    <property type="match status" value="1"/>
</dbReference>
<feature type="domain" description="ABC transporter" evidence="11">
    <location>
        <begin position="332"/>
        <end position="559"/>
    </location>
</feature>
<evidence type="ECO:0000259" key="11">
    <source>
        <dbReference type="PROSITE" id="PS50893"/>
    </source>
</evidence>
<dbReference type="EMBL" id="BAAAZW010000006">
    <property type="protein sequence ID" value="GAA3962599.1"/>
    <property type="molecule type" value="Genomic_DNA"/>
</dbReference>
<keyword evidence="5 13" id="KW-0067">ATP-binding</keyword>
<evidence type="ECO:0000256" key="10">
    <source>
        <dbReference type="SAM" id="Phobius"/>
    </source>
</evidence>
<evidence type="ECO:0000256" key="5">
    <source>
        <dbReference type="ARBA" id="ARBA00022840"/>
    </source>
</evidence>
<keyword evidence="2" id="KW-0997">Cell inner membrane</keyword>
<dbReference type="GO" id="GO:0005524">
    <property type="term" value="F:ATP binding"/>
    <property type="evidence" value="ECO:0007669"/>
    <property type="project" value="UniProtKB-KW"/>
</dbReference>
<dbReference type="InterPro" id="IPR039421">
    <property type="entry name" value="Type_1_exporter"/>
</dbReference>
<evidence type="ECO:0000259" key="12">
    <source>
        <dbReference type="PROSITE" id="PS50929"/>
    </source>
</evidence>
<dbReference type="InterPro" id="IPR011527">
    <property type="entry name" value="ABC1_TM_dom"/>
</dbReference>
<dbReference type="Proteomes" id="UP001418444">
    <property type="component" value="Unassembled WGS sequence"/>
</dbReference>
<dbReference type="SUPFAM" id="SSF90123">
    <property type="entry name" value="ABC transporter transmembrane region"/>
    <property type="match status" value="1"/>
</dbReference>
<dbReference type="InterPro" id="IPR003439">
    <property type="entry name" value="ABC_transporter-like_ATP-bd"/>
</dbReference>
<comment type="subcellular location">
    <subcellularLocation>
        <location evidence="1">Cell inner membrane</location>
        <topology evidence="1">Multi-pass membrane protein</topology>
    </subcellularLocation>
</comment>
<dbReference type="SMART" id="SM00382">
    <property type="entry name" value="AAA"/>
    <property type="match status" value="1"/>
</dbReference>
<dbReference type="InterPro" id="IPR003593">
    <property type="entry name" value="AAA+_ATPase"/>
</dbReference>
<organism evidence="13 14">
    <name type="scientific">Gordonia caeni</name>
    <dbReference type="NCBI Taxonomy" id="1007097"/>
    <lineage>
        <taxon>Bacteria</taxon>
        <taxon>Bacillati</taxon>
        <taxon>Actinomycetota</taxon>
        <taxon>Actinomycetes</taxon>
        <taxon>Mycobacteriales</taxon>
        <taxon>Gordoniaceae</taxon>
        <taxon>Gordonia</taxon>
    </lineage>
</organism>
<comment type="similarity">
    <text evidence="9">Belongs to the ABC transporter superfamily. Siderophore-Fe(3+) uptake transporter (SIUT) (TC 3.A.1.21) family.</text>
</comment>
<evidence type="ECO:0000256" key="2">
    <source>
        <dbReference type="ARBA" id="ARBA00022519"/>
    </source>
</evidence>
<dbReference type="RefSeq" id="WP_344783910.1">
    <property type="nucleotide sequence ID" value="NZ_BAAAZW010000006.1"/>
</dbReference>
<keyword evidence="14" id="KW-1185">Reference proteome</keyword>
<evidence type="ECO:0000256" key="8">
    <source>
        <dbReference type="ARBA" id="ARBA00023136"/>
    </source>
</evidence>
<reference evidence="14" key="1">
    <citation type="journal article" date="2019" name="Int. J. Syst. Evol. Microbiol.">
        <title>The Global Catalogue of Microorganisms (GCM) 10K type strain sequencing project: providing services to taxonomists for standard genome sequencing and annotation.</title>
        <authorList>
            <consortium name="The Broad Institute Genomics Platform"/>
            <consortium name="The Broad Institute Genome Sequencing Center for Infectious Disease"/>
            <person name="Wu L."/>
            <person name="Ma J."/>
        </authorList>
    </citation>
    <scope>NUCLEOTIDE SEQUENCE [LARGE SCALE GENOMIC DNA]</scope>
    <source>
        <strain evidence="14">JCM 16923</strain>
    </source>
</reference>
<name>A0ABP7PC13_9ACTN</name>
<keyword evidence="4" id="KW-0547">Nucleotide-binding</keyword>